<keyword evidence="3" id="KW-0460">Magnesium</keyword>
<dbReference type="SUPFAM" id="SSF51604">
    <property type="entry name" value="Enolase C-terminal domain-like"/>
    <property type="match status" value="1"/>
</dbReference>
<dbReference type="GO" id="GO:0000287">
    <property type="term" value="F:magnesium ion binding"/>
    <property type="evidence" value="ECO:0007669"/>
    <property type="project" value="TreeGrafter"/>
</dbReference>
<dbReference type="PANTHER" id="PTHR13794">
    <property type="entry name" value="ENOLASE SUPERFAMILY, MANDELATE RACEMASE"/>
    <property type="match status" value="1"/>
</dbReference>
<dbReference type="PANTHER" id="PTHR13794:SF58">
    <property type="entry name" value="MITOCHONDRIAL ENOLASE SUPERFAMILY MEMBER 1"/>
    <property type="match status" value="1"/>
</dbReference>
<dbReference type="SMART" id="SM00922">
    <property type="entry name" value="MR_MLE"/>
    <property type="match status" value="1"/>
</dbReference>
<accession>A0A7W9MGC7</accession>
<name>A0A7W9MGC7_9ACTN</name>
<dbReference type="Pfam" id="PF13378">
    <property type="entry name" value="MR_MLE_C"/>
    <property type="match status" value="1"/>
</dbReference>
<dbReference type="Gene3D" id="3.20.20.120">
    <property type="entry name" value="Enolase-like C-terminal domain"/>
    <property type="match status" value="1"/>
</dbReference>
<organism evidence="5 6">
    <name type="scientific">Streptosporangium becharense</name>
    <dbReference type="NCBI Taxonomy" id="1816182"/>
    <lineage>
        <taxon>Bacteria</taxon>
        <taxon>Bacillati</taxon>
        <taxon>Actinomycetota</taxon>
        <taxon>Actinomycetes</taxon>
        <taxon>Streptosporangiales</taxon>
        <taxon>Streptosporangiaceae</taxon>
        <taxon>Streptosporangium</taxon>
    </lineage>
</organism>
<dbReference type="AlphaFoldDB" id="A0A7W9MGC7"/>
<comment type="cofactor">
    <cofactor evidence="1">
        <name>Mg(2+)</name>
        <dbReference type="ChEBI" id="CHEBI:18420"/>
    </cofactor>
</comment>
<dbReference type="Pfam" id="PF02746">
    <property type="entry name" value="MR_MLE_N"/>
    <property type="match status" value="1"/>
</dbReference>
<feature type="domain" description="Mandelate racemase/muconate lactonizing enzyme C-terminal" evidence="4">
    <location>
        <begin position="150"/>
        <end position="247"/>
    </location>
</feature>
<dbReference type="GO" id="GO:0016836">
    <property type="term" value="F:hydro-lyase activity"/>
    <property type="evidence" value="ECO:0007669"/>
    <property type="project" value="TreeGrafter"/>
</dbReference>
<dbReference type="PROSITE" id="PS00909">
    <property type="entry name" value="MR_MLE_2"/>
    <property type="match status" value="1"/>
</dbReference>
<dbReference type="Gene3D" id="3.30.390.10">
    <property type="entry name" value="Enolase-like, N-terminal domain"/>
    <property type="match status" value="1"/>
</dbReference>
<keyword evidence="2" id="KW-0479">Metal-binding</keyword>
<dbReference type="InterPro" id="IPR029065">
    <property type="entry name" value="Enolase_C-like"/>
</dbReference>
<protein>
    <submittedName>
        <fullName evidence="5">L-alanine-DL-glutamate epimerase-like enolase superfamily enzyme</fullName>
    </submittedName>
</protein>
<evidence type="ECO:0000259" key="4">
    <source>
        <dbReference type="SMART" id="SM00922"/>
    </source>
</evidence>
<dbReference type="InterPro" id="IPR013342">
    <property type="entry name" value="Mandelate_racemase_C"/>
</dbReference>
<dbReference type="InterPro" id="IPR046945">
    <property type="entry name" value="RHMD-like"/>
</dbReference>
<keyword evidence="6" id="KW-1185">Reference proteome</keyword>
<sequence>MSSGRAVRGGRPVITALETTARTVALPRPWGADVPANHVVVVTLTLSDGRTGTGFSWTPQIGARAVRALLDGEIREAVVGLEPHPEVVWDRLWRHLREAGGGGLTTIAMAGVDLALWDLRCGEDGLVDTLGRRRDSVPVYGSGVNLHYSLEELIAQAGRWRAAGYPAVKVKVGRDALEEDVARVAAVREVIGPDTLLMVDANQRWDLPRARRAIAALAEFGLHWVEEPLPADDVQGHARLRATAGVPIAVGESAYSVYDFRDLLTAGACDILQPNVVRVGGITPLLRIAELARTFGVPVYPHLLPEVSGQLALALPLPCMAEEVEDASFAALGLISEPYPISVKAGELRAGDHRGLGLRWETV</sequence>
<dbReference type="InterPro" id="IPR013341">
    <property type="entry name" value="Mandelate_racemase_N_dom"/>
</dbReference>
<evidence type="ECO:0000256" key="2">
    <source>
        <dbReference type="ARBA" id="ARBA00022723"/>
    </source>
</evidence>
<evidence type="ECO:0000256" key="3">
    <source>
        <dbReference type="ARBA" id="ARBA00022842"/>
    </source>
</evidence>
<gene>
    <name evidence="5" type="ORF">F4562_002300</name>
</gene>
<dbReference type="InterPro" id="IPR029017">
    <property type="entry name" value="Enolase-like_N"/>
</dbReference>
<dbReference type="InterPro" id="IPR018110">
    <property type="entry name" value="Mandel_Rmase/mucon_lact_enz_CS"/>
</dbReference>
<dbReference type="CDD" id="cd03316">
    <property type="entry name" value="MR_like"/>
    <property type="match status" value="1"/>
</dbReference>
<dbReference type="SUPFAM" id="SSF54826">
    <property type="entry name" value="Enolase N-terminal domain-like"/>
    <property type="match status" value="1"/>
</dbReference>
<evidence type="ECO:0000256" key="1">
    <source>
        <dbReference type="ARBA" id="ARBA00001946"/>
    </source>
</evidence>
<dbReference type="EMBL" id="JACHMP010000001">
    <property type="protein sequence ID" value="MBB5819238.1"/>
    <property type="molecule type" value="Genomic_DNA"/>
</dbReference>
<dbReference type="Proteomes" id="UP000540685">
    <property type="component" value="Unassembled WGS sequence"/>
</dbReference>
<proteinExistence type="predicted"/>
<evidence type="ECO:0000313" key="6">
    <source>
        <dbReference type="Proteomes" id="UP000540685"/>
    </source>
</evidence>
<dbReference type="SFLD" id="SFLDS00001">
    <property type="entry name" value="Enolase"/>
    <property type="match status" value="1"/>
</dbReference>
<dbReference type="GO" id="GO:0016052">
    <property type="term" value="P:carbohydrate catabolic process"/>
    <property type="evidence" value="ECO:0007669"/>
    <property type="project" value="TreeGrafter"/>
</dbReference>
<evidence type="ECO:0000313" key="5">
    <source>
        <dbReference type="EMBL" id="MBB5819238.1"/>
    </source>
</evidence>
<comment type="caution">
    <text evidence="5">The sequence shown here is derived from an EMBL/GenBank/DDBJ whole genome shotgun (WGS) entry which is preliminary data.</text>
</comment>
<dbReference type="GO" id="GO:0009063">
    <property type="term" value="P:amino acid catabolic process"/>
    <property type="evidence" value="ECO:0007669"/>
    <property type="project" value="InterPro"/>
</dbReference>
<dbReference type="InterPro" id="IPR036849">
    <property type="entry name" value="Enolase-like_C_sf"/>
</dbReference>
<reference evidence="5 6" key="1">
    <citation type="submission" date="2020-08" db="EMBL/GenBank/DDBJ databases">
        <title>Sequencing the genomes of 1000 actinobacteria strains.</title>
        <authorList>
            <person name="Klenk H.-P."/>
        </authorList>
    </citation>
    <scope>NUCLEOTIDE SEQUENCE [LARGE SCALE GENOMIC DNA]</scope>
    <source>
        <strain evidence="5 6">DSM 46887</strain>
    </source>
</reference>